<evidence type="ECO:0000256" key="4">
    <source>
        <dbReference type="ARBA" id="ARBA00022692"/>
    </source>
</evidence>
<feature type="transmembrane region" description="Helical" evidence="8">
    <location>
        <begin position="36"/>
        <end position="55"/>
    </location>
</feature>
<feature type="transmembrane region" description="Helical" evidence="8">
    <location>
        <begin position="134"/>
        <end position="151"/>
    </location>
</feature>
<feature type="transmembrane region" description="Helical" evidence="8">
    <location>
        <begin position="6"/>
        <end position="27"/>
    </location>
</feature>
<dbReference type="Pfam" id="PF00230">
    <property type="entry name" value="MIP"/>
    <property type="match status" value="1"/>
</dbReference>
<dbReference type="InterPro" id="IPR050363">
    <property type="entry name" value="MIP/Aquaporin"/>
</dbReference>
<comment type="caution">
    <text evidence="9">The sequence shown here is derived from an EMBL/GenBank/DDBJ whole genome shotgun (WGS) entry which is preliminary data.</text>
</comment>
<dbReference type="RefSeq" id="WP_302036961.1">
    <property type="nucleotide sequence ID" value="NZ_JAUKPO010000003.1"/>
</dbReference>
<keyword evidence="5 8" id="KW-1133">Transmembrane helix</keyword>
<evidence type="ECO:0000256" key="3">
    <source>
        <dbReference type="ARBA" id="ARBA00022448"/>
    </source>
</evidence>
<organism evidence="9 10">
    <name type="scientific">Rhodocytophaga aerolata</name>
    <dbReference type="NCBI Taxonomy" id="455078"/>
    <lineage>
        <taxon>Bacteria</taxon>
        <taxon>Pseudomonadati</taxon>
        <taxon>Bacteroidota</taxon>
        <taxon>Cytophagia</taxon>
        <taxon>Cytophagales</taxon>
        <taxon>Rhodocytophagaceae</taxon>
        <taxon>Rhodocytophaga</taxon>
    </lineage>
</organism>
<protein>
    <submittedName>
        <fullName evidence="9">MIP/aquaporin family protein</fullName>
    </submittedName>
</protein>
<evidence type="ECO:0000313" key="9">
    <source>
        <dbReference type="EMBL" id="MDO1446160.1"/>
    </source>
</evidence>
<reference evidence="9" key="1">
    <citation type="submission" date="2023-07" db="EMBL/GenBank/DDBJ databases">
        <title>The genome sequence of Rhodocytophaga aerolata KACC 12507.</title>
        <authorList>
            <person name="Zhang X."/>
        </authorList>
    </citation>
    <scope>NUCLEOTIDE SEQUENCE</scope>
    <source>
        <strain evidence="9">KACC 12507</strain>
    </source>
</reference>
<evidence type="ECO:0000313" key="10">
    <source>
        <dbReference type="Proteomes" id="UP001168528"/>
    </source>
</evidence>
<evidence type="ECO:0000256" key="5">
    <source>
        <dbReference type="ARBA" id="ARBA00022989"/>
    </source>
</evidence>
<dbReference type="PRINTS" id="PR00783">
    <property type="entry name" value="MINTRINSICP"/>
</dbReference>
<dbReference type="InterPro" id="IPR023271">
    <property type="entry name" value="Aquaporin-like"/>
</dbReference>
<sequence>MSAFLGELVGTMVLIILGGGVVAGAILKGTKAENSGWIVITIGWGLAVTLAVYTATKFSGAHLNPAVTLGLAAVGDFPWTDVPMYIVAQLIGAFLGATVVWVHYLPHWKETRDQMTKLAVFATGPAIRKPWSNLLSEMIGTFILLFGISAIGANKFTEGLNPLVVGLLVVAIGLSLGATTGYAINPARDLGPRIAHFVLPIYGKGSSDWAYAWIPIVGPIIGGMLGALVYKALFTQQIFGLLWVVVTIALLIIVIAVVKESSSVPGVPQQKQKN</sequence>
<keyword evidence="3 7" id="KW-0813">Transport</keyword>
<dbReference type="Gene3D" id="1.20.1080.10">
    <property type="entry name" value="Glycerol uptake facilitator protein"/>
    <property type="match status" value="1"/>
</dbReference>
<evidence type="ECO:0000256" key="1">
    <source>
        <dbReference type="ARBA" id="ARBA00004141"/>
    </source>
</evidence>
<dbReference type="EMBL" id="JAUKPO010000003">
    <property type="protein sequence ID" value="MDO1446160.1"/>
    <property type="molecule type" value="Genomic_DNA"/>
</dbReference>
<accession>A0ABT8R240</accession>
<dbReference type="CDD" id="cd00333">
    <property type="entry name" value="MIP"/>
    <property type="match status" value="1"/>
</dbReference>
<dbReference type="NCBIfam" id="TIGR00861">
    <property type="entry name" value="MIP"/>
    <property type="match status" value="1"/>
</dbReference>
<dbReference type="InterPro" id="IPR022357">
    <property type="entry name" value="MIP_CS"/>
</dbReference>
<comment type="similarity">
    <text evidence="2 7">Belongs to the MIP/aquaporin (TC 1.A.8) family.</text>
</comment>
<dbReference type="InterPro" id="IPR000425">
    <property type="entry name" value="MIP"/>
</dbReference>
<keyword evidence="10" id="KW-1185">Reference proteome</keyword>
<feature type="transmembrane region" description="Helical" evidence="8">
    <location>
        <begin position="163"/>
        <end position="184"/>
    </location>
</feature>
<gene>
    <name evidence="9" type="ORF">Q0590_07850</name>
</gene>
<proteinExistence type="inferred from homology"/>
<keyword evidence="6 8" id="KW-0472">Membrane</keyword>
<name>A0ABT8R240_9BACT</name>
<evidence type="ECO:0000256" key="2">
    <source>
        <dbReference type="ARBA" id="ARBA00006175"/>
    </source>
</evidence>
<dbReference type="PANTHER" id="PTHR43829">
    <property type="entry name" value="AQUAPORIN OR AQUAGLYCEROPORIN RELATED"/>
    <property type="match status" value="1"/>
</dbReference>
<evidence type="ECO:0000256" key="7">
    <source>
        <dbReference type="RuleBase" id="RU000477"/>
    </source>
</evidence>
<dbReference type="PROSITE" id="PS00221">
    <property type="entry name" value="MIP"/>
    <property type="match status" value="1"/>
</dbReference>
<dbReference type="PANTHER" id="PTHR43829:SF9">
    <property type="entry name" value="AQUAPORIN-9"/>
    <property type="match status" value="1"/>
</dbReference>
<evidence type="ECO:0000256" key="8">
    <source>
        <dbReference type="SAM" id="Phobius"/>
    </source>
</evidence>
<feature type="transmembrane region" description="Helical" evidence="8">
    <location>
        <begin position="84"/>
        <end position="105"/>
    </location>
</feature>
<comment type="subcellular location">
    <subcellularLocation>
        <location evidence="1">Membrane</location>
        <topology evidence="1">Multi-pass membrane protein</topology>
    </subcellularLocation>
</comment>
<evidence type="ECO:0000256" key="6">
    <source>
        <dbReference type="ARBA" id="ARBA00023136"/>
    </source>
</evidence>
<keyword evidence="4 7" id="KW-0812">Transmembrane</keyword>
<dbReference type="SUPFAM" id="SSF81338">
    <property type="entry name" value="Aquaporin-like"/>
    <property type="match status" value="1"/>
</dbReference>
<feature type="transmembrane region" description="Helical" evidence="8">
    <location>
        <begin position="238"/>
        <end position="258"/>
    </location>
</feature>
<feature type="transmembrane region" description="Helical" evidence="8">
    <location>
        <begin position="210"/>
        <end position="232"/>
    </location>
</feature>
<dbReference type="Proteomes" id="UP001168528">
    <property type="component" value="Unassembled WGS sequence"/>
</dbReference>